<dbReference type="Proteomes" id="UP000838100">
    <property type="component" value="Unassembled WGS sequence"/>
</dbReference>
<protein>
    <submittedName>
        <fullName evidence="2">Uncharacterized protein</fullName>
    </submittedName>
</protein>
<evidence type="ECO:0000256" key="1">
    <source>
        <dbReference type="SAM" id="MobiDB-lite"/>
    </source>
</evidence>
<gene>
    <name evidence="2" type="ORF">SIN8267_00823</name>
</gene>
<evidence type="ECO:0000313" key="2">
    <source>
        <dbReference type="EMBL" id="CAH0990728.1"/>
    </source>
</evidence>
<organism evidence="2 3">
    <name type="scientific">Sinobacterium norvegicum</name>
    <dbReference type="NCBI Taxonomy" id="1641715"/>
    <lineage>
        <taxon>Bacteria</taxon>
        <taxon>Pseudomonadati</taxon>
        <taxon>Pseudomonadota</taxon>
        <taxon>Gammaproteobacteria</taxon>
        <taxon>Cellvibrionales</taxon>
        <taxon>Spongiibacteraceae</taxon>
        <taxon>Sinobacterium</taxon>
    </lineage>
</organism>
<evidence type="ECO:0000313" key="3">
    <source>
        <dbReference type="Proteomes" id="UP000838100"/>
    </source>
</evidence>
<comment type="caution">
    <text evidence="2">The sequence shown here is derived from an EMBL/GenBank/DDBJ whole genome shotgun (WGS) entry which is preliminary data.</text>
</comment>
<dbReference type="EMBL" id="CAKLPX010000001">
    <property type="protein sequence ID" value="CAH0990728.1"/>
    <property type="molecule type" value="Genomic_DNA"/>
</dbReference>
<dbReference type="RefSeq" id="WP_237443403.1">
    <property type="nucleotide sequence ID" value="NZ_CAKLPX010000001.1"/>
</dbReference>
<feature type="region of interest" description="Disordered" evidence="1">
    <location>
        <begin position="105"/>
        <end position="125"/>
    </location>
</feature>
<keyword evidence="3" id="KW-1185">Reference proteome</keyword>
<name>A0ABN8EGG2_9GAMM</name>
<reference evidence="2" key="1">
    <citation type="submission" date="2021-12" db="EMBL/GenBank/DDBJ databases">
        <authorList>
            <person name="Rodrigo-Torres L."/>
            <person name="Arahal R. D."/>
            <person name="Lucena T."/>
        </authorList>
    </citation>
    <scope>NUCLEOTIDE SEQUENCE</scope>
    <source>
        <strain evidence="2">CECT 8267</strain>
    </source>
</reference>
<proteinExistence type="predicted"/>
<sequence>MTLATNWVFKPNAMHLLQQLRKRVKAEFGFTLRFKDDELAEQLTRVKNTTVDEKTVAIVADIEEMRGVSFDQEELAKTGTYRGQSVVKQSKQELGALSISERTGQLSESLPQRRQKMYRGRPVVS</sequence>
<accession>A0ABN8EGG2</accession>